<dbReference type="Proteomes" id="UP000215896">
    <property type="component" value="Unassembled WGS sequence"/>
</dbReference>
<keyword evidence="1" id="KW-1133">Transmembrane helix</keyword>
<feature type="transmembrane region" description="Helical" evidence="1">
    <location>
        <begin position="284"/>
        <end position="302"/>
    </location>
</feature>
<keyword evidence="3" id="KW-1185">Reference proteome</keyword>
<feature type="transmembrane region" description="Helical" evidence="1">
    <location>
        <begin position="227"/>
        <end position="246"/>
    </location>
</feature>
<feature type="transmembrane region" description="Helical" evidence="1">
    <location>
        <begin position="322"/>
        <end position="340"/>
    </location>
</feature>
<reference evidence="2 3" key="1">
    <citation type="submission" date="2017-07" db="EMBL/GenBank/DDBJ databases">
        <title>Draft whole genome sequences of clinical Proprionibacteriaceae strains.</title>
        <authorList>
            <person name="Bernier A.-M."/>
            <person name="Bernard K."/>
            <person name="Domingo M.-C."/>
        </authorList>
    </citation>
    <scope>NUCLEOTIDE SEQUENCE [LARGE SCALE GENOMIC DNA]</scope>
    <source>
        <strain evidence="2 3">NML 030167</strain>
    </source>
</reference>
<proteinExistence type="predicted"/>
<keyword evidence="1" id="KW-0812">Transmembrane</keyword>
<dbReference type="OrthoDB" id="2014935at2"/>
<feature type="transmembrane region" description="Helical" evidence="1">
    <location>
        <begin position="114"/>
        <end position="144"/>
    </location>
</feature>
<keyword evidence="1" id="KW-0472">Membrane</keyword>
<dbReference type="EMBL" id="NMVO01000012">
    <property type="protein sequence ID" value="OYO14448.1"/>
    <property type="molecule type" value="Genomic_DNA"/>
</dbReference>
<feature type="transmembrane region" description="Helical" evidence="1">
    <location>
        <begin position="478"/>
        <end position="499"/>
    </location>
</feature>
<sequence>MLGLTLRRERLHGSAWYLLSGLLLLVVAAGIVATYPTPADRETLAASVNASAGELFMIGPVASTDAGGIGLWRMQGIAAIFISLASILTVVRNTRAPEESGTSEMLGSAAIGRAAPLAAALGVAAAGSLAAGFLVAGGFVAIGASGTGSVLVGAQVAAFGLLAAALAGLTGQIVQTARAATGIAVAVVAACYLLRGAGDAIGGSAYWMSPFGWVAAVRPFAHGNGWMLLPVLALALVLAGGALWTASRRDLGAGLLPERVGPAHASTALRGPTSLALRTSRGAVIGWAAGALVIGLLIGGVSSTVDDQIDLALGSGAGSGAGLIQVALYLSPLFAAILGIQTTLRLRGEVTSGRAEAVLSRPVTRARWLLAHTVTGGLAAVAVLAAFGLGIGLAQLGTDPGSFAVLAVSGALRAPAAWVFIALTTLLLATIPRAAAAVAFIVVGAFQMLEFTVEFRLVPPEALYASPFALVPQLPDGALHPWPALLLILITAVLTAIAARRIRHQDID</sequence>
<feature type="transmembrane region" description="Helical" evidence="1">
    <location>
        <begin position="403"/>
        <end position="428"/>
    </location>
</feature>
<feature type="transmembrane region" description="Helical" evidence="1">
    <location>
        <begin position="15"/>
        <end position="35"/>
    </location>
</feature>
<gene>
    <name evidence="2" type="ORF">CGZ94_07555</name>
</gene>
<dbReference type="AlphaFoldDB" id="A0A255GF12"/>
<evidence type="ECO:0000256" key="1">
    <source>
        <dbReference type="SAM" id="Phobius"/>
    </source>
</evidence>
<feature type="transmembrane region" description="Helical" evidence="1">
    <location>
        <begin position="72"/>
        <end position="93"/>
    </location>
</feature>
<protein>
    <submittedName>
        <fullName evidence="2">ABC transporter permease</fullName>
    </submittedName>
</protein>
<accession>A0A255GF12</accession>
<evidence type="ECO:0000313" key="2">
    <source>
        <dbReference type="EMBL" id="OYO14448.1"/>
    </source>
</evidence>
<organism evidence="2 3">
    <name type="scientific">Enemella evansiae</name>
    <dbReference type="NCBI Taxonomy" id="2016499"/>
    <lineage>
        <taxon>Bacteria</taxon>
        <taxon>Bacillati</taxon>
        <taxon>Actinomycetota</taxon>
        <taxon>Actinomycetes</taxon>
        <taxon>Propionibacteriales</taxon>
        <taxon>Propionibacteriaceae</taxon>
        <taxon>Enemella</taxon>
    </lineage>
</organism>
<feature type="transmembrane region" description="Helical" evidence="1">
    <location>
        <begin position="369"/>
        <end position="391"/>
    </location>
</feature>
<comment type="caution">
    <text evidence="2">The sequence shown here is derived from an EMBL/GenBank/DDBJ whole genome shotgun (WGS) entry which is preliminary data.</text>
</comment>
<feature type="transmembrane region" description="Helical" evidence="1">
    <location>
        <begin position="435"/>
        <end position="458"/>
    </location>
</feature>
<name>A0A255GF12_9ACTN</name>
<feature type="transmembrane region" description="Helical" evidence="1">
    <location>
        <begin position="150"/>
        <end position="171"/>
    </location>
</feature>
<evidence type="ECO:0000313" key="3">
    <source>
        <dbReference type="Proteomes" id="UP000215896"/>
    </source>
</evidence>
<feature type="transmembrane region" description="Helical" evidence="1">
    <location>
        <begin position="183"/>
        <end position="207"/>
    </location>
</feature>